<feature type="compositionally biased region" description="Basic and acidic residues" evidence="1">
    <location>
        <begin position="87"/>
        <end position="97"/>
    </location>
</feature>
<proteinExistence type="predicted"/>
<dbReference type="EMBL" id="AGNL01020596">
    <property type="protein sequence ID" value="EJK60898.1"/>
    <property type="molecule type" value="Genomic_DNA"/>
</dbReference>
<feature type="compositionally biased region" description="Basic and acidic residues" evidence="1">
    <location>
        <begin position="29"/>
        <end position="47"/>
    </location>
</feature>
<sequence>MNAGTPQKFLGPRRDEKTEVTVRPNKFWSPKDDKTEAAIKAQCKEAGVDYDPPSVEEIDEYDRNATYRRRERLRKTCARRKGTPAKLSDERDKDAKRKREQRKNTPTKRSDEDREREAKRKREERQKEKDREEEEARERAIKRAELERSSQTMDEQEEDYGKYLLEIGVTPRVLGKFLAVREIVDITRHIIDYCKIGKVKVSTIITPGVARWHKILDTPANLQPAEGFQDLRVEGYKSISAEVGKNQKKLVHIEDDPATLQSMVLSDGSGICVKAIKCLHPATWEGRLKYLTNLVSVTERDESRVWSLMRGQYDFTVEEVFPRGKLSTPTDEDEGYVICGDSSTCETAWGFGIDQRLLKRFGLISSREICDIISDACASKYAQLLVQFVVSAFPTHDTVEYDSRVIMPNGESYGDFKRKYLQQHCKEEYADAKESSSTYEPNVWAQTELKSRERRDLSLTMQKKWPPPKLRPPNEDPIREWVVPTSRYLNELVPYYKENHLIRDDRHCVISPFGMLSRREKDRYPYFKRDSLDRVRIPDKSGERNVASFQVRVEEIFDIENGYIHRIEEGYEQEEPGFFQLTGRGGLPVVAYGDLRGGHHVIYPEEAFDAGYFSDEDEFGLSKTEDDYMFCIKMQTKLGEMSVEDLQALELHINGSKRADLSESSCKSSVDQSSLELFYKWNSISPLTDADCWVKLRVEIDINCIQRELGTTLSSEGLRLEQLSAGQTLVGRPTPCDCSGGLQ</sequence>
<name>K0S456_THAOC</name>
<protein>
    <submittedName>
        <fullName evidence="2">Uncharacterized protein</fullName>
    </submittedName>
</protein>
<dbReference type="Proteomes" id="UP000266841">
    <property type="component" value="Unassembled WGS sequence"/>
</dbReference>
<evidence type="ECO:0000313" key="3">
    <source>
        <dbReference type="Proteomes" id="UP000266841"/>
    </source>
</evidence>
<evidence type="ECO:0000256" key="1">
    <source>
        <dbReference type="SAM" id="MobiDB-lite"/>
    </source>
</evidence>
<accession>K0S456</accession>
<organism evidence="2 3">
    <name type="scientific">Thalassiosira oceanica</name>
    <name type="common">Marine diatom</name>
    <dbReference type="NCBI Taxonomy" id="159749"/>
    <lineage>
        <taxon>Eukaryota</taxon>
        <taxon>Sar</taxon>
        <taxon>Stramenopiles</taxon>
        <taxon>Ochrophyta</taxon>
        <taxon>Bacillariophyta</taxon>
        <taxon>Coscinodiscophyceae</taxon>
        <taxon>Thalassiosirophycidae</taxon>
        <taxon>Thalassiosirales</taxon>
        <taxon>Thalassiosiraceae</taxon>
        <taxon>Thalassiosira</taxon>
    </lineage>
</organism>
<feature type="compositionally biased region" description="Basic and acidic residues" evidence="1">
    <location>
        <begin position="108"/>
        <end position="136"/>
    </location>
</feature>
<comment type="caution">
    <text evidence="2">The sequence shown here is derived from an EMBL/GenBank/DDBJ whole genome shotgun (WGS) entry which is preliminary data.</text>
</comment>
<dbReference type="AlphaFoldDB" id="K0S456"/>
<reference evidence="2 3" key="1">
    <citation type="journal article" date="2012" name="Genome Biol.">
        <title>Genome and low-iron response of an oceanic diatom adapted to chronic iron limitation.</title>
        <authorList>
            <person name="Lommer M."/>
            <person name="Specht M."/>
            <person name="Roy A.S."/>
            <person name="Kraemer L."/>
            <person name="Andreson R."/>
            <person name="Gutowska M.A."/>
            <person name="Wolf J."/>
            <person name="Bergner S.V."/>
            <person name="Schilhabel M.B."/>
            <person name="Klostermeier U.C."/>
            <person name="Beiko R.G."/>
            <person name="Rosenstiel P."/>
            <person name="Hippler M."/>
            <person name="Laroche J."/>
        </authorList>
    </citation>
    <scope>NUCLEOTIDE SEQUENCE [LARGE SCALE GENOMIC DNA]</scope>
    <source>
        <strain evidence="2 3">CCMP1005</strain>
    </source>
</reference>
<evidence type="ECO:0000313" key="2">
    <source>
        <dbReference type="EMBL" id="EJK60898.1"/>
    </source>
</evidence>
<keyword evidence="3" id="KW-1185">Reference proteome</keyword>
<gene>
    <name evidence="2" type="ORF">THAOC_18685</name>
</gene>
<feature type="region of interest" description="Disordered" evidence="1">
    <location>
        <begin position="1"/>
        <end position="136"/>
    </location>
</feature>
<feature type="compositionally biased region" description="Basic residues" evidence="1">
    <location>
        <begin position="66"/>
        <end position="83"/>
    </location>
</feature>